<keyword evidence="1" id="KW-0677">Repeat</keyword>
<dbReference type="Pfam" id="PF18817">
    <property type="entry name" value="HEAT_UF"/>
    <property type="match status" value="1"/>
</dbReference>
<dbReference type="AlphaFoldDB" id="Q5JEC6"/>
<dbReference type="PATRIC" id="fig|69014.16.peg.34"/>
<feature type="domain" description="TOG" evidence="3">
    <location>
        <begin position="19"/>
        <end position="239"/>
    </location>
</feature>
<sequence>MEKELDLREVLATGEQIQEIIARAIIDREFLKEVISLLDDDLWTVQKNALRVISAIMEEIPSLQEALVTKLMVMVRKSEAVPLTQEIARTFGLLARINPEEVRKVVPIIFANYRLGDPKIKINMTYVLEEIMRANPSLLSGVFKDIGILLTSKNNADKLAALNFIAALGDNGLKYVTPFLPKLFALLNDKDEVVRASAVETLEKLAEKNKKLRAIVIEKLKEMKDPSDLVKHKVEEALSRLLLLEKE</sequence>
<dbReference type="SUPFAM" id="SSF48371">
    <property type="entry name" value="ARM repeat"/>
    <property type="match status" value="1"/>
</dbReference>
<protein>
    <recommendedName>
        <fullName evidence="3">TOG domain-containing protein</fullName>
    </recommendedName>
</protein>
<dbReference type="eggNOG" id="arCOG05852">
    <property type="taxonomic scope" value="Archaea"/>
</dbReference>
<dbReference type="PhylomeDB" id="Q5JEC6"/>
<dbReference type="Gene3D" id="1.25.10.10">
    <property type="entry name" value="Leucine-rich Repeat Variant"/>
    <property type="match status" value="1"/>
</dbReference>
<name>Q5JEC6_THEKO</name>
<organism evidence="4 5">
    <name type="scientific">Thermococcus kodakarensis (strain ATCC BAA-918 / JCM 12380 / KOD1)</name>
    <name type="common">Pyrococcus kodakaraensis (strain KOD1)</name>
    <dbReference type="NCBI Taxonomy" id="69014"/>
    <lineage>
        <taxon>Archaea</taxon>
        <taxon>Methanobacteriati</taxon>
        <taxon>Methanobacteriota</taxon>
        <taxon>Thermococci</taxon>
        <taxon>Thermococcales</taxon>
        <taxon>Thermococcaceae</taxon>
        <taxon>Thermococcus</taxon>
    </lineage>
</organism>
<dbReference type="InterPro" id="IPR016024">
    <property type="entry name" value="ARM-type_fold"/>
</dbReference>
<dbReference type="InterPro" id="IPR011989">
    <property type="entry name" value="ARM-like"/>
</dbReference>
<dbReference type="SMART" id="SM01349">
    <property type="entry name" value="TOG"/>
    <property type="match status" value="1"/>
</dbReference>
<proteinExistence type="predicted"/>
<evidence type="ECO:0000313" key="5">
    <source>
        <dbReference type="Proteomes" id="UP000000536"/>
    </source>
</evidence>
<dbReference type="InterPro" id="IPR021133">
    <property type="entry name" value="HEAT_type_2"/>
</dbReference>
<dbReference type="EMBL" id="AP006878">
    <property type="protein sequence ID" value="BAD84223.1"/>
    <property type="molecule type" value="Genomic_DNA"/>
</dbReference>
<dbReference type="PROSITE" id="PS50077">
    <property type="entry name" value="HEAT_REPEAT"/>
    <property type="match status" value="1"/>
</dbReference>
<dbReference type="Pfam" id="PF13646">
    <property type="entry name" value="HEAT_2"/>
    <property type="match status" value="1"/>
</dbReference>
<evidence type="ECO:0000259" key="3">
    <source>
        <dbReference type="SMART" id="SM01349"/>
    </source>
</evidence>
<dbReference type="Proteomes" id="UP000000536">
    <property type="component" value="Chromosome"/>
</dbReference>
<dbReference type="InterPro" id="IPR040914">
    <property type="entry name" value="PH0542"/>
</dbReference>
<keyword evidence="2" id="KW-0175">Coiled coil</keyword>
<dbReference type="HOGENOM" id="CLU_1122671_0_0_2"/>
<evidence type="ECO:0000313" key="4">
    <source>
        <dbReference type="EMBL" id="BAD84223.1"/>
    </source>
</evidence>
<evidence type="ECO:0000256" key="2">
    <source>
        <dbReference type="SAM" id="Coils"/>
    </source>
</evidence>
<dbReference type="EnsemblBacteria" id="BAD84223">
    <property type="protein sequence ID" value="BAD84223"/>
    <property type="gene ID" value="TK0034"/>
</dbReference>
<dbReference type="InParanoid" id="Q5JEC6"/>
<dbReference type="KEGG" id="tko:TK0034"/>
<feature type="coiled-coil region" evidence="2">
    <location>
        <begin position="195"/>
        <end position="222"/>
    </location>
</feature>
<accession>Q5JEC6</accession>
<dbReference type="RefSeq" id="WP_011248989.1">
    <property type="nucleotide sequence ID" value="NC_006624.1"/>
</dbReference>
<keyword evidence="5" id="KW-1185">Reference proteome</keyword>
<evidence type="ECO:0000256" key="1">
    <source>
        <dbReference type="ARBA" id="ARBA00022737"/>
    </source>
</evidence>
<dbReference type="GeneID" id="78446535"/>
<gene>
    <name evidence="4" type="ordered locus">TK0034</name>
</gene>
<reference evidence="4 5" key="1">
    <citation type="journal article" date="2005" name="Genome Res.">
        <title>Complete genome sequence of the hyperthermophilic archaeon Thermococcus kodakaraensis KOD1 and comparison with Pyrococcus genomes.</title>
        <authorList>
            <person name="Fukui T."/>
            <person name="Atomi H."/>
            <person name="Kanai T."/>
            <person name="Matsumi R."/>
            <person name="Fujiwara S."/>
            <person name="Imanaka T."/>
        </authorList>
    </citation>
    <scope>NUCLEOTIDE SEQUENCE [LARGE SCALE GENOMIC DNA]</scope>
    <source>
        <strain evidence="5">ATCC BAA-918 / JCM 12380 / KOD1</strain>
    </source>
</reference>
<dbReference type="OrthoDB" id="85641at2157"/>
<dbReference type="InterPro" id="IPR034085">
    <property type="entry name" value="TOG"/>
</dbReference>